<evidence type="ECO:0000256" key="2">
    <source>
        <dbReference type="ARBA" id="ARBA00004167"/>
    </source>
</evidence>
<evidence type="ECO:0000256" key="3">
    <source>
        <dbReference type="ARBA" id="ARBA00004906"/>
    </source>
</evidence>
<dbReference type="EMBL" id="BJWL01000020">
    <property type="protein sequence ID" value="GFZ09056.1"/>
    <property type="molecule type" value="Genomic_DNA"/>
</dbReference>
<evidence type="ECO:0000256" key="7">
    <source>
        <dbReference type="ARBA" id="ARBA00022723"/>
    </source>
</evidence>
<dbReference type="InterPro" id="IPR013083">
    <property type="entry name" value="Znf_RING/FYVE/PHD"/>
</dbReference>
<dbReference type="AlphaFoldDB" id="A0A7J0GE06"/>
<dbReference type="PROSITE" id="PS50089">
    <property type="entry name" value="ZF_RING_2"/>
    <property type="match status" value="1"/>
</dbReference>
<dbReference type="PANTHER" id="PTHR46913">
    <property type="entry name" value="RING-H2 FINGER PROTEIN ATL16"/>
    <property type="match status" value="1"/>
</dbReference>
<feature type="domain" description="RING-type" evidence="17">
    <location>
        <begin position="165"/>
        <end position="207"/>
    </location>
</feature>
<evidence type="ECO:0000313" key="18">
    <source>
        <dbReference type="EMBL" id="GFZ09056.1"/>
    </source>
</evidence>
<evidence type="ECO:0000256" key="8">
    <source>
        <dbReference type="ARBA" id="ARBA00022771"/>
    </source>
</evidence>
<keyword evidence="7" id="KW-0479">Metal-binding</keyword>
<comment type="catalytic activity">
    <reaction evidence="1">
        <text>S-ubiquitinyl-[E2 ubiquitin-conjugating enzyme]-L-cysteine + [acceptor protein]-L-lysine = [E2 ubiquitin-conjugating enzyme]-L-cysteine + N(6)-ubiquitinyl-[acceptor protein]-L-lysine.</text>
        <dbReference type="EC" id="2.3.2.27"/>
    </reaction>
</comment>
<feature type="transmembrane region" description="Helical" evidence="16">
    <location>
        <begin position="81"/>
        <end position="103"/>
    </location>
</feature>
<keyword evidence="9" id="KW-0833">Ubl conjugation pathway</keyword>
<proteinExistence type="inferred from homology"/>
<keyword evidence="11 16" id="KW-1133">Transmembrane helix</keyword>
<reference evidence="18 19" key="1">
    <citation type="submission" date="2019-07" db="EMBL/GenBank/DDBJ databases">
        <title>De Novo Assembly of kiwifruit Actinidia rufa.</title>
        <authorList>
            <person name="Sugita-Konishi S."/>
            <person name="Sato K."/>
            <person name="Mori E."/>
            <person name="Abe Y."/>
            <person name="Kisaki G."/>
            <person name="Hamano K."/>
            <person name="Suezawa K."/>
            <person name="Otani M."/>
            <person name="Fukuda T."/>
            <person name="Manabe T."/>
            <person name="Gomi K."/>
            <person name="Tabuchi M."/>
            <person name="Akimitsu K."/>
            <person name="Kataoka I."/>
        </authorList>
    </citation>
    <scope>NUCLEOTIDE SEQUENCE [LARGE SCALE GENOMIC DNA]</scope>
    <source>
        <strain evidence="19">cv. Fuchu</strain>
    </source>
</reference>
<accession>A0A7J0GE06</accession>
<evidence type="ECO:0000256" key="6">
    <source>
        <dbReference type="ARBA" id="ARBA00022692"/>
    </source>
</evidence>
<keyword evidence="5" id="KW-0808">Transferase</keyword>
<dbReference type="GO" id="GO:0016567">
    <property type="term" value="P:protein ubiquitination"/>
    <property type="evidence" value="ECO:0007669"/>
    <property type="project" value="InterPro"/>
</dbReference>
<evidence type="ECO:0000256" key="13">
    <source>
        <dbReference type="ARBA" id="ARBA00024209"/>
    </source>
</evidence>
<dbReference type="InterPro" id="IPR001841">
    <property type="entry name" value="Znf_RING"/>
</dbReference>
<evidence type="ECO:0000256" key="5">
    <source>
        <dbReference type="ARBA" id="ARBA00022679"/>
    </source>
</evidence>
<dbReference type="CDD" id="cd16461">
    <property type="entry name" value="RING-H2_EL5-like"/>
    <property type="match status" value="1"/>
</dbReference>
<evidence type="ECO:0000256" key="12">
    <source>
        <dbReference type="ARBA" id="ARBA00023136"/>
    </source>
</evidence>
<evidence type="ECO:0000256" key="10">
    <source>
        <dbReference type="ARBA" id="ARBA00022833"/>
    </source>
</evidence>
<dbReference type="Pfam" id="PF13639">
    <property type="entry name" value="zf-RING_2"/>
    <property type="match status" value="1"/>
</dbReference>
<gene>
    <name evidence="18" type="ORF">Acr_20g0008640</name>
</gene>
<comment type="subcellular location">
    <subcellularLocation>
        <location evidence="2">Membrane</location>
        <topology evidence="2">Single-pass membrane protein</topology>
    </subcellularLocation>
</comment>
<dbReference type="InterPro" id="IPR044600">
    <property type="entry name" value="ATL1/ATL16-like"/>
</dbReference>
<evidence type="ECO:0000256" key="9">
    <source>
        <dbReference type="ARBA" id="ARBA00022786"/>
    </source>
</evidence>
<comment type="pathway">
    <text evidence="3">Protein modification; protein ubiquitination.</text>
</comment>
<evidence type="ECO:0000313" key="19">
    <source>
        <dbReference type="Proteomes" id="UP000585474"/>
    </source>
</evidence>
<keyword evidence="8 14" id="KW-0863">Zinc-finger</keyword>
<dbReference type="FunFam" id="3.30.40.10:FF:000475">
    <property type="entry name" value="RING-H2 finger protein ATL3"/>
    <property type="match status" value="1"/>
</dbReference>
<keyword evidence="12 16" id="KW-0472">Membrane</keyword>
<dbReference type="Proteomes" id="UP000585474">
    <property type="component" value="Unassembled WGS sequence"/>
</dbReference>
<feature type="region of interest" description="Disordered" evidence="15">
    <location>
        <begin position="264"/>
        <end position="304"/>
    </location>
</feature>
<evidence type="ECO:0000256" key="4">
    <source>
        <dbReference type="ARBA" id="ARBA00012483"/>
    </source>
</evidence>
<dbReference type="GO" id="GO:0016020">
    <property type="term" value="C:membrane"/>
    <property type="evidence" value="ECO:0007669"/>
    <property type="project" value="UniProtKB-SubCell"/>
</dbReference>
<sequence length="304" mass="33497">MESLGGDSKYSTSPKGEEETALWLWASSEEYSDGGSGELSGYDLARSHGLVLPRSRGNIIMSSDADINGISPKSYALSGKIMLSAIVILFAVVVFMICLHIYARWYLLRARRRQQLRRRSRRPPSHLVFYVESNSPAAHGLDAAVLRLLPAFEFSAKTHADEVECAVCLSEFEEGEKCRLLPKCKHAFHADCIDMWFHSHSTCPLCRSPVEPVPENRSDVVVSITEPGSSSAFLRLVSARGKNIRTFVLVGRPSKESVRIEQCHNRGTEEGKGAAVSPSSSGIGTSELDIESRTNESTRVLTPR</sequence>
<keyword evidence="6 16" id="KW-0812">Transmembrane</keyword>
<evidence type="ECO:0000259" key="17">
    <source>
        <dbReference type="PROSITE" id="PS50089"/>
    </source>
</evidence>
<evidence type="ECO:0000256" key="11">
    <source>
        <dbReference type="ARBA" id="ARBA00022989"/>
    </source>
</evidence>
<evidence type="ECO:0000256" key="14">
    <source>
        <dbReference type="PROSITE-ProRule" id="PRU00175"/>
    </source>
</evidence>
<evidence type="ECO:0000256" key="1">
    <source>
        <dbReference type="ARBA" id="ARBA00000900"/>
    </source>
</evidence>
<dbReference type="Gene3D" id="3.30.40.10">
    <property type="entry name" value="Zinc/RING finger domain, C3HC4 (zinc finger)"/>
    <property type="match status" value="1"/>
</dbReference>
<evidence type="ECO:0000256" key="15">
    <source>
        <dbReference type="SAM" id="MobiDB-lite"/>
    </source>
</evidence>
<dbReference type="OrthoDB" id="8062037at2759"/>
<dbReference type="PANTHER" id="PTHR46913:SF23">
    <property type="entry name" value="E3 UBIQUITIN-PROTEIN LIGASE RHA4A-RELATED"/>
    <property type="match status" value="1"/>
</dbReference>
<comment type="similarity">
    <text evidence="13">Belongs to the RING-type zinc finger family. ATL subfamily.</text>
</comment>
<keyword evidence="19" id="KW-1185">Reference proteome</keyword>
<comment type="caution">
    <text evidence="18">The sequence shown here is derived from an EMBL/GenBank/DDBJ whole genome shotgun (WGS) entry which is preliminary data.</text>
</comment>
<name>A0A7J0GE06_9ERIC</name>
<dbReference type="EC" id="2.3.2.27" evidence="4"/>
<dbReference type="GO" id="GO:0061630">
    <property type="term" value="F:ubiquitin protein ligase activity"/>
    <property type="evidence" value="ECO:0007669"/>
    <property type="project" value="UniProtKB-EC"/>
</dbReference>
<dbReference type="SMART" id="SM00184">
    <property type="entry name" value="RING"/>
    <property type="match status" value="1"/>
</dbReference>
<evidence type="ECO:0000256" key="16">
    <source>
        <dbReference type="SAM" id="Phobius"/>
    </source>
</evidence>
<organism evidence="18 19">
    <name type="scientific">Actinidia rufa</name>
    <dbReference type="NCBI Taxonomy" id="165716"/>
    <lineage>
        <taxon>Eukaryota</taxon>
        <taxon>Viridiplantae</taxon>
        <taxon>Streptophyta</taxon>
        <taxon>Embryophyta</taxon>
        <taxon>Tracheophyta</taxon>
        <taxon>Spermatophyta</taxon>
        <taxon>Magnoliopsida</taxon>
        <taxon>eudicotyledons</taxon>
        <taxon>Gunneridae</taxon>
        <taxon>Pentapetalae</taxon>
        <taxon>asterids</taxon>
        <taxon>Ericales</taxon>
        <taxon>Actinidiaceae</taxon>
        <taxon>Actinidia</taxon>
    </lineage>
</organism>
<protein>
    <recommendedName>
        <fullName evidence="4">RING-type E3 ubiquitin transferase</fullName>
        <ecNumber evidence="4">2.3.2.27</ecNumber>
    </recommendedName>
</protein>
<dbReference type="SUPFAM" id="SSF57850">
    <property type="entry name" value="RING/U-box"/>
    <property type="match status" value="1"/>
</dbReference>
<dbReference type="GO" id="GO:0008270">
    <property type="term" value="F:zinc ion binding"/>
    <property type="evidence" value="ECO:0007669"/>
    <property type="project" value="UniProtKB-KW"/>
</dbReference>
<keyword evidence="10" id="KW-0862">Zinc</keyword>